<name>A0A934VC92_9BACT</name>
<dbReference type="RefSeq" id="WP_200351653.1">
    <property type="nucleotide sequence ID" value="NZ_BAABHZ010000006.1"/>
</dbReference>
<dbReference type="EMBL" id="JAENIK010000011">
    <property type="protein sequence ID" value="MBK1816726.1"/>
    <property type="molecule type" value="Genomic_DNA"/>
</dbReference>
<organism evidence="2 3">
    <name type="scientific">Luteolibacter yonseiensis</name>
    <dbReference type="NCBI Taxonomy" id="1144680"/>
    <lineage>
        <taxon>Bacteria</taxon>
        <taxon>Pseudomonadati</taxon>
        <taxon>Verrucomicrobiota</taxon>
        <taxon>Verrucomicrobiia</taxon>
        <taxon>Verrucomicrobiales</taxon>
        <taxon>Verrucomicrobiaceae</taxon>
        <taxon>Luteolibacter</taxon>
    </lineage>
</organism>
<gene>
    <name evidence="2" type="ORF">JIN84_13960</name>
</gene>
<dbReference type="SUPFAM" id="SSF56935">
    <property type="entry name" value="Porins"/>
    <property type="match status" value="1"/>
</dbReference>
<keyword evidence="1" id="KW-0732">Signal</keyword>
<evidence type="ECO:0000313" key="3">
    <source>
        <dbReference type="Proteomes" id="UP000600139"/>
    </source>
</evidence>
<feature type="signal peptide" evidence="1">
    <location>
        <begin position="1"/>
        <end position="20"/>
    </location>
</feature>
<comment type="caution">
    <text evidence="2">The sequence shown here is derived from an EMBL/GenBank/DDBJ whole genome shotgun (WGS) entry which is preliminary data.</text>
</comment>
<proteinExistence type="predicted"/>
<sequence length="408" mass="45475">MKSKFSLGLFGLFSVVSASAQGLYYVGDETKEASPLKWVVGASVTYDDNVNPGVGDKEDSTGITPFVGLSLVSITPQTTWDVYARLGLIYYFDSPDYGGDSEDVYSQSRVGANFTHNFNERLRFASRNFAAYELEPDYSYGYASGRQQGEYFYWSTDNSVGYRWTERFGTYTGLRLTGADYDGRNNDRVGWEAYNQLRYQLGPQTVLTADYRYGQTYGDGQSSDSTDQYLLGGVEQRFSPNTIGILRAGAQFRDVDDGDSNTSPYLELALNSRVTQQFTVKAFTRYGIESYDTVRFDSSIPDSVEYDSRSTWRLGISSSYVVSPTFTIFSGVDYIPATFEDGRVLNAVAGTPVADRDEDTLNAYIGLSVKLTDYLTGTASYNYTKSDSDFDNNTYNRNRVSVGVSAEF</sequence>
<feature type="chain" id="PRO_5038002938" description="Beta-barrel porin 2" evidence="1">
    <location>
        <begin position="21"/>
        <end position="408"/>
    </location>
</feature>
<evidence type="ECO:0000313" key="2">
    <source>
        <dbReference type="EMBL" id="MBK1816726.1"/>
    </source>
</evidence>
<dbReference type="Proteomes" id="UP000600139">
    <property type="component" value="Unassembled WGS sequence"/>
</dbReference>
<accession>A0A934VC92</accession>
<dbReference type="AlphaFoldDB" id="A0A934VC92"/>
<protein>
    <recommendedName>
        <fullName evidence="4">Beta-barrel porin 2</fullName>
    </recommendedName>
</protein>
<reference evidence="2" key="1">
    <citation type="submission" date="2021-01" db="EMBL/GenBank/DDBJ databases">
        <title>Modified the classification status of verrucomicrobia.</title>
        <authorList>
            <person name="Feng X."/>
        </authorList>
    </citation>
    <scope>NUCLEOTIDE SEQUENCE</scope>
    <source>
        <strain evidence="2">JCM 18052</strain>
    </source>
</reference>
<keyword evidence="3" id="KW-1185">Reference proteome</keyword>
<evidence type="ECO:0000256" key="1">
    <source>
        <dbReference type="SAM" id="SignalP"/>
    </source>
</evidence>
<evidence type="ECO:0008006" key="4">
    <source>
        <dbReference type="Google" id="ProtNLM"/>
    </source>
</evidence>